<gene>
    <name evidence="3" type="ORF">MPLG2_1261</name>
</gene>
<dbReference type="Pfam" id="PF10646">
    <property type="entry name" value="Germane"/>
    <property type="match status" value="1"/>
</dbReference>
<dbReference type="RefSeq" id="WP_158680910.1">
    <property type="nucleotide sequence ID" value="NZ_BAAAGO010000018.1"/>
</dbReference>
<evidence type="ECO:0000256" key="1">
    <source>
        <dbReference type="SAM" id="SignalP"/>
    </source>
</evidence>
<keyword evidence="4" id="KW-1185">Reference proteome</keyword>
<protein>
    <submittedName>
        <fullName evidence="3">Putative Sporulation and spore germination</fullName>
    </submittedName>
</protein>
<evidence type="ECO:0000313" key="4">
    <source>
        <dbReference type="Proteomes" id="UP000238164"/>
    </source>
</evidence>
<proteinExistence type="predicted"/>
<evidence type="ECO:0000313" key="3">
    <source>
        <dbReference type="EMBL" id="SPD86297.1"/>
    </source>
</evidence>
<dbReference type="InterPro" id="IPR019606">
    <property type="entry name" value="GerMN"/>
</dbReference>
<evidence type="ECO:0000259" key="2">
    <source>
        <dbReference type="SMART" id="SM00909"/>
    </source>
</evidence>
<dbReference type="AlphaFoldDB" id="A0A2N9JDV8"/>
<dbReference type="SMART" id="SM00909">
    <property type="entry name" value="Germane"/>
    <property type="match status" value="1"/>
</dbReference>
<organism evidence="3 4">
    <name type="scientific">Micropruina glycogenica</name>
    <dbReference type="NCBI Taxonomy" id="75385"/>
    <lineage>
        <taxon>Bacteria</taxon>
        <taxon>Bacillati</taxon>
        <taxon>Actinomycetota</taxon>
        <taxon>Actinomycetes</taxon>
        <taxon>Propionibacteriales</taxon>
        <taxon>Nocardioidaceae</taxon>
        <taxon>Micropruina</taxon>
    </lineage>
</organism>
<dbReference type="OrthoDB" id="3226781at2"/>
<sequence length="566" mass="59566">MRRPVALIAVLALLLTGCVSVPTSGPVERHAPAAQQANPGVEIAPVPPAQGATPGLIVEGFLHAMATYQAGYSVARQFLTADASEQWQPESGVEIYAASSAPQVSDSGVVLTASLVGRLDAQGTFTPAAASTPYLHDFGLVRDNDNQWRISQPPRGLLISQSLFGSTWVRSDLCFWDVTGTVLVPDPRFVPKGTVGMQATVRDLLAGPSTLAAAALRAPLEQQLDVTSVTLSVNGVAEVDLAGPTDLLSAEAKRRLSAELVWSLTSLEGVTAVRVTGNGSVWNLTNSTGEMNTGDFDAAAPALPAQSDQAFLLSDGAIHRAGWNADPAQSQPVGSLTRVTAIAARADAQVVAAITDAGSRLRTVPVREGTSRVELAAQGMALVRWTRQGELLVALERSRGVRLRMVRDGRGVSVNTDALPMGRIRSLAIAPDGVRVAMVVEEQGRWVLGVASMVRETNAVRFVGWRELSGATWAPPTHRPVDVGWSGPADLMVLLTVATVPQVVSVDSEGAVAADVGPIDSTASAQLAVGSDGRAVLRGSDGQTWRFVDDFVWEAWMPKVQQVSLP</sequence>
<dbReference type="EMBL" id="LT985188">
    <property type="protein sequence ID" value="SPD86297.1"/>
    <property type="molecule type" value="Genomic_DNA"/>
</dbReference>
<dbReference type="SUPFAM" id="SSF63829">
    <property type="entry name" value="Calcium-dependent phosphotriesterase"/>
    <property type="match status" value="1"/>
</dbReference>
<dbReference type="Proteomes" id="UP000238164">
    <property type="component" value="Chromosome 1"/>
</dbReference>
<feature type="domain" description="GerMN" evidence="2">
    <location>
        <begin position="197"/>
        <end position="286"/>
    </location>
</feature>
<feature type="chain" id="PRO_5014640827" evidence="1">
    <location>
        <begin position="22"/>
        <end position="566"/>
    </location>
</feature>
<dbReference type="PROSITE" id="PS51257">
    <property type="entry name" value="PROKAR_LIPOPROTEIN"/>
    <property type="match status" value="1"/>
</dbReference>
<accession>A0A2N9JDV8</accession>
<dbReference type="InterPro" id="IPR059026">
    <property type="entry name" value="LpqB_N"/>
</dbReference>
<dbReference type="Pfam" id="PF25976">
    <property type="entry name" value="LpqB_N"/>
    <property type="match status" value="1"/>
</dbReference>
<keyword evidence="1" id="KW-0732">Signal</keyword>
<dbReference type="KEGG" id="mgg:MPLG2_1261"/>
<name>A0A2N9JDV8_9ACTN</name>
<reference evidence="3 4" key="1">
    <citation type="submission" date="2018-02" db="EMBL/GenBank/DDBJ databases">
        <authorList>
            <person name="Cohen D.B."/>
            <person name="Kent A.D."/>
        </authorList>
    </citation>
    <scope>NUCLEOTIDE SEQUENCE [LARGE SCALE GENOMIC DNA]</scope>
    <source>
        <strain evidence="3">1</strain>
    </source>
</reference>
<feature type="signal peptide" evidence="1">
    <location>
        <begin position="1"/>
        <end position="21"/>
    </location>
</feature>